<organism evidence="2 3">
    <name type="scientific">Bradyrhizobium erythrophlei</name>
    <dbReference type="NCBI Taxonomy" id="1437360"/>
    <lineage>
        <taxon>Bacteria</taxon>
        <taxon>Pseudomonadati</taxon>
        <taxon>Pseudomonadota</taxon>
        <taxon>Alphaproteobacteria</taxon>
        <taxon>Hyphomicrobiales</taxon>
        <taxon>Nitrobacteraceae</taxon>
        <taxon>Bradyrhizobium</taxon>
    </lineage>
</organism>
<proteinExistence type="predicted"/>
<keyword evidence="1" id="KW-0732">Signal</keyword>
<dbReference type="RefSeq" id="WP_079600397.1">
    <property type="nucleotide sequence ID" value="NZ_LT670817.1"/>
</dbReference>
<accession>A0A1M5IXD6</accession>
<gene>
    <name evidence="2" type="ORF">SAMN05443248_1162</name>
</gene>
<name>A0A1M5IXD6_9BRAD</name>
<dbReference type="EMBL" id="LT670817">
    <property type="protein sequence ID" value="SHG32785.1"/>
    <property type="molecule type" value="Genomic_DNA"/>
</dbReference>
<evidence type="ECO:0008006" key="4">
    <source>
        <dbReference type="Google" id="ProtNLM"/>
    </source>
</evidence>
<dbReference type="InterPro" id="IPR029058">
    <property type="entry name" value="AB_hydrolase_fold"/>
</dbReference>
<sequence>MSYSKSFRCFGAAVLLAFILAASAEEIRLDALKIPVVISGSSGPASVALEAIVVRADDGLPHPLAVLNHGSPRTAGNRPTMSPYRMWAQAVAFARRGWVAVAFMRRGYGRSEGGWAENYGSCSNPDYATAGRAGASDIAAVAQFMTTQPYVSKGKWISVGVSGAGPSLKRARMRWVFAYPARLSGARSSTSTTS</sequence>
<dbReference type="Gene3D" id="3.40.50.1820">
    <property type="entry name" value="alpha/beta hydrolase"/>
    <property type="match status" value="1"/>
</dbReference>
<dbReference type="OrthoDB" id="7839439at2"/>
<protein>
    <recommendedName>
        <fullName evidence="4">X-Pro dipeptidyl-peptidase (S15 family)</fullName>
    </recommendedName>
</protein>
<dbReference type="Proteomes" id="UP000189796">
    <property type="component" value="Chromosome I"/>
</dbReference>
<dbReference type="SUPFAM" id="SSF53474">
    <property type="entry name" value="alpha/beta-Hydrolases"/>
    <property type="match status" value="1"/>
</dbReference>
<evidence type="ECO:0000313" key="2">
    <source>
        <dbReference type="EMBL" id="SHG32785.1"/>
    </source>
</evidence>
<reference evidence="2 3" key="1">
    <citation type="submission" date="2016-11" db="EMBL/GenBank/DDBJ databases">
        <authorList>
            <person name="Jaros S."/>
            <person name="Januszkiewicz K."/>
            <person name="Wedrychowicz H."/>
        </authorList>
    </citation>
    <scope>NUCLEOTIDE SEQUENCE [LARGE SCALE GENOMIC DNA]</scope>
    <source>
        <strain evidence="2 3">GAS138</strain>
    </source>
</reference>
<evidence type="ECO:0000313" key="3">
    <source>
        <dbReference type="Proteomes" id="UP000189796"/>
    </source>
</evidence>
<dbReference type="AlphaFoldDB" id="A0A1M5IXD6"/>
<evidence type="ECO:0000256" key="1">
    <source>
        <dbReference type="SAM" id="SignalP"/>
    </source>
</evidence>
<feature type="chain" id="PRO_5012974239" description="X-Pro dipeptidyl-peptidase (S15 family)" evidence="1">
    <location>
        <begin position="25"/>
        <end position="194"/>
    </location>
</feature>
<feature type="signal peptide" evidence="1">
    <location>
        <begin position="1"/>
        <end position="24"/>
    </location>
</feature>